<organism evidence="1 2">
    <name type="scientific">Aphanomyces astaci</name>
    <name type="common">Crayfish plague agent</name>
    <dbReference type="NCBI Taxonomy" id="112090"/>
    <lineage>
        <taxon>Eukaryota</taxon>
        <taxon>Sar</taxon>
        <taxon>Stramenopiles</taxon>
        <taxon>Oomycota</taxon>
        <taxon>Saprolegniomycetes</taxon>
        <taxon>Saprolegniales</taxon>
        <taxon>Verrucalvaceae</taxon>
        <taxon>Aphanomyces</taxon>
    </lineage>
</organism>
<proteinExistence type="predicted"/>
<gene>
    <name evidence="1" type="ORF">B5M09_013739</name>
</gene>
<protein>
    <recommendedName>
        <fullName evidence="3">Tc1-like transposase DDE domain-containing protein</fullName>
    </recommendedName>
</protein>
<dbReference type="EMBL" id="MZMZ02002446">
    <property type="protein sequence ID" value="RQM25779.1"/>
    <property type="molecule type" value="Genomic_DNA"/>
</dbReference>
<evidence type="ECO:0000313" key="2">
    <source>
        <dbReference type="Proteomes" id="UP000284702"/>
    </source>
</evidence>
<dbReference type="Gene3D" id="3.30.420.10">
    <property type="entry name" value="Ribonuclease H-like superfamily/Ribonuclease H"/>
    <property type="match status" value="1"/>
</dbReference>
<name>A0A3R7WLG2_APHAT</name>
<evidence type="ECO:0000313" key="1">
    <source>
        <dbReference type="EMBL" id="RQM25779.1"/>
    </source>
</evidence>
<evidence type="ECO:0008006" key="3">
    <source>
        <dbReference type="Google" id="ProtNLM"/>
    </source>
</evidence>
<reference evidence="1" key="1">
    <citation type="submission" date="2018-07" db="EMBL/GenBank/DDBJ databases">
        <title>Annotation of Aphanomyces astaci genome assembly.</title>
        <authorList>
            <person name="Studholme D.J."/>
        </authorList>
    </citation>
    <scope>NUCLEOTIDE SEQUENCE [LARGE SCALE GENOMIC DNA]</scope>
    <source>
        <strain evidence="1">Pc</strain>
    </source>
</reference>
<dbReference type="GO" id="GO:0003676">
    <property type="term" value="F:nucleic acid binding"/>
    <property type="evidence" value="ECO:0007669"/>
    <property type="project" value="InterPro"/>
</dbReference>
<sequence>MLQRWVEHDVQITLQEIKDRLALGLGIEVSTSTLHRELDKRVFTYKTVHYEPLQMNDPLFKQKWLEYVQAFRALSGEGKIPIWIDETIFNLFTCRTKARSRRDTRAVVVRGGAQKGKNLHVMGAISTTNFFFCTHKRGAYKHADANQWLRTMLGAATVEVNRLGRFALRLDYLYGRAEQLADMQVGL</sequence>
<keyword evidence="2" id="KW-1185">Reference proteome</keyword>
<dbReference type="InterPro" id="IPR036397">
    <property type="entry name" value="RNaseH_sf"/>
</dbReference>
<comment type="caution">
    <text evidence="1">The sequence shown here is derived from an EMBL/GenBank/DDBJ whole genome shotgun (WGS) entry which is preliminary data.</text>
</comment>
<dbReference type="AlphaFoldDB" id="A0A3R7WLG2"/>
<accession>A0A3R7WLG2</accession>
<dbReference type="Proteomes" id="UP000284702">
    <property type="component" value="Unassembled WGS sequence"/>
</dbReference>